<comment type="similarity">
    <text evidence="2">Belongs to the TonB family.</text>
</comment>
<feature type="region of interest" description="Disordered" evidence="10">
    <location>
        <begin position="62"/>
        <end position="86"/>
    </location>
</feature>
<evidence type="ECO:0000256" key="8">
    <source>
        <dbReference type="ARBA" id="ARBA00022989"/>
    </source>
</evidence>
<dbReference type="Proteomes" id="UP000199759">
    <property type="component" value="Unassembled WGS sequence"/>
</dbReference>
<dbReference type="GO" id="GO:0055085">
    <property type="term" value="P:transmembrane transport"/>
    <property type="evidence" value="ECO:0007669"/>
    <property type="project" value="InterPro"/>
</dbReference>
<dbReference type="RefSeq" id="WP_091768066.1">
    <property type="nucleotide sequence ID" value="NZ_FNHG01000004.1"/>
</dbReference>
<comment type="subcellular location">
    <subcellularLocation>
        <location evidence="1">Cell inner membrane</location>
        <topology evidence="1">Single-pass membrane protein</topology>
        <orientation evidence="1">Periplasmic side</orientation>
    </subcellularLocation>
</comment>
<keyword evidence="3" id="KW-0813">Transport</keyword>
<evidence type="ECO:0000256" key="6">
    <source>
        <dbReference type="ARBA" id="ARBA00022692"/>
    </source>
</evidence>
<dbReference type="InterPro" id="IPR006260">
    <property type="entry name" value="TonB/TolA_C"/>
</dbReference>
<keyword evidence="4" id="KW-1003">Cell membrane</keyword>
<reference evidence="13 14" key="1">
    <citation type="submission" date="2016-10" db="EMBL/GenBank/DDBJ databases">
        <authorList>
            <person name="de Groot N.N."/>
        </authorList>
    </citation>
    <scope>NUCLEOTIDE SEQUENCE [LARGE SCALE GENOMIC DNA]</scope>
    <source>
        <strain evidence="13 14">DSM 16077</strain>
    </source>
</reference>
<evidence type="ECO:0000256" key="3">
    <source>
        <dbReference type="ARBA" id="ARBA00022448"/>
    </source>
</evidence>
<gene>
    <name evidence="13" type="ORF">SAMN04488568_104192</name>
</gene>
<dbReference type="PROSITE" id="PS52015">
    <property type="entry name" value="TONB_CTD"/>
    <property type="match status" value="1"/>
</dbReference>
<evidence type="ECO:0000256" key="2">
    <source>
        <dbReference type="ARBA" id="ARBA00006555"/>
    </source>
</evidence>
<keyword evidence="14" id="KW-1185">Reference proteome</keyword>
<dbReference type="OrthoDB" id="7630804at2"/>
<name>A0A1G9Q7I8_9PROT</name>
<dbReference type="SUPFAM" id="SSF74653">
    <property type="entry name" value="TolA/TonB C-terminal domain"/>
    <property type="match status" value="1"/>
</dbReference>
<dbReference type="NCBIfam" id="TIGR01352">
    <property type="entry name" value="tonB_Cterm"/>
    <property type="match status" value="1"/>
</dbReference>
<organism evidence="13 14">
    <name type="scientific">Maricaulis salignorans</name>
    <dbReference type="NCBI Taxonomy" id="144026"/>
    <lineage>
        <taxon>Bacteria</taxon>
        <taxon>Pseudomonadati</taxon>
        <taxon>Pseudomonadota</taxon>
        <taxon>Alphaproteobacteria</taxon>
        <taxon>Maricaulales</taxon>
        <taxon>Maricaulaceae</taxon>
        <taxon>Maricaulis</taxon>
    </lineage>
</organism>
<proteinExistence type="inferred from homology"/>
<keyword evidence="7" id="KW-0653">Protein transport</keyword>
<dbReference type="AlphaFoldDB" id="A0A1G9Q7I8"/>
<dbReference type="STRING" id="144026.SAMN04488568_104192"/>
<evidence type="ECO:0000313" key="13">
    <source>
        <dbReference type="EMBL" id="SDM06976.1"/>
    </source>
</evidence>
<evidence type="ECO:0000256" key="7">
    <source>
        <dbReference type="ARBA" id="ARBA00022927"/>
    </source>
</evidence>
<evidence type="ECO:0000259" key="12">
    <source>
        <dbReference type="PROSITE" id="PS52015"/>
    </source>
</evidence>
<keyword evidence="8 11" id="KW-1133">Transmembrane helix</keyword>
<dbReference type="Pfam" id="PF03544">
    <property type="entry name" value="TonB_C"/>
    <property type="match status" value="1"/>
</dbReference>
<evidence type="ECO:0000256" key="10">
    <source>
        <dbReference type="SAM" id="MobiDB-lite"/>
    </source>
</evidence>
<dbReference type="GO" id="GO:0015031">
    <property type="term" value="P:protein transport"/>
    <property type="evidence" value="ECO:0007669"/>
    <property type="project" value="UniProtKB-KW"/>
</dbReference>
<feature type="domain" description="TonB C-terminal" evidence="12">
    <location>
        <begin position="114"/>
        <end position="205"/>
    </location>
</feature>
<evidence type="ECO:0000256" key="5">
    <source>
        <dbReference type="ARBA" id="ARBA00022519"/>
    </source>
</evidence>
<keyword evidence="6 11" id="KW-0812">Transmembrane</keyword>
<dbReference type="PANTHER" id="PTHR33446">
    <property type="entry name" value="PROTEIN TONB-RELATED"/>
    <property type="match status" value="1"/>
</dbReference>
<evidence type="ECO:0000256" key="4">
    <source>
        <dbReference type="ARBA" id="ARBA00022475"/>
    </source>
</evidence>
<protein>
    <submittedName>
        <fullName evidence="13">Outer membrane transport energization protein TonB</fullName>
    </submittedName>
</protein>
<evidence type="ECO:0000256" key="9">
    <source>
        <dbReference type="ARBA" id="ARBA00023136"/>
    </source>
</evidence>
<sequence>MGSIIRLIGGIPIAAIVTVGLFLLMTRLIFTEGAPPETNDDELSFSINDEVQDIAARRRDTTIEDVQQVEPPPPPPQIDRQRAEQPTEGLATVMGEIPDFAAPQLNSDSVSFSVSDRDAQPLVRIEPQYPMRALERGTEGTCNVRFDVTANGTPTNIRIIACDSSLFERAAERAVERWRYSPKVQDGVPVARVNVETQFEFRISQ</sequence>
<keyword evidence="9 11" id="KW-0472">Membrane</keyword>
<keyword evidence="5" id="KW-0997">Cell inner membrane</keyword>
<dbReference type="EMBL" id="FNHG01000004">
    <property type="protein sequence ID" value="SDM06976.1"/>
    <property type="molecule type" value="Genomic_DNA"/>
</dbReference>
<evidence type="ECO:0000256" key="11">
    <source>
        <dbReference type="SAM" id="Phobius"/>
    </source>
</evidence>
<evidence type="ECO:0000256" key="1">
    <source>
        <dbReference type="ARBA" id="ARBA00004383"/>
    </source>
</evidence>
<feature type="transmembrane region" description="Helical" evidence="11">
    <location>
        <begin position="7"/>
        <end position="30"/>
    </location>
</feature>
<dbReference type="InterPro" id="IPR037682">
    <property type="entry name" value="TonB_C"/>
</dbReference>
<dbReference type="InterPro" id="IPR051045">
    <property type="entry name" value="TonB-dependent_transducer"/>
</dbReference>
<evidence type="ECO:0000313" key="14">
    <source>
        <dbReference type="Proteomes" id="UP000199759"/>
    </source>
</evidence>
<accession>A0A1G9Q7I8</accession>
<dbReference type="Gene3D" id="3.30.1150.10">
    <property type="match status" value="1"/>
</dbReference>
<dbReference type="GO" id="GO:0005886">
    <property type="term" value="C:plasma membrane"/>
    <property type="evidence" value="ECO:0007669"/>
    <property type="project" value="UniProtKB-SubCell"/>
</dbReference>
<dbReference type="PANTHER" id="PTHR33446:SF14">
    <property type="entry name" value="PROTEIN TONB"/>
    <property type="match status" value="1"/>
</dbReference>